<evidence type="ECO:0000259" key="1">
    <source>
        <dbReference type="Pfam" id="PF19912"/>
    </source>
</evidence>
<dbReference type="Proteomes" id="UP000267250">
    <property type="component" value="Chromosome"/>
</dbReference>
<proteinExistence type="predicted"/>
<organism evidence="2 3">
    <name type="scientific">Anoxybacter fermentans</name>
    <dbReference type="NCBI Taxonomy" id="1323375"/>
    <lineage>
        <taxon>Bacteria</taxon>
        <taxon>Bacillati</taxon>
        <taxon>Bacillota</taxon>
        <taxon>Clostridia</taxon>
        <taxon>Halanaerobiales</taxon>
        <taxon>Anoxybacter</taxon>
    </lineage>
</organism>
<dbReference type="KEGG" id="aft:BBF96_08215"/>
<accession>A0A3Q9HSD2</accession>
<dbReference type="InterPro" id="IPR045965">
    <property type="entry name" value="DUF6385"/>
</dbReference>
<sequence length="197" mass="21704">MPNYHIRNLDVTKLKTQIYGSTDTAPLATDEDGFLKIRSISDAITVNIDGTVAIRDLTANSDSILIYGYDGTNIQRIKTDTDGNIRTNLTARDFTELTEKDLASGDAYTNSQSRNTSQYSTYSFAVYNTGDANSVDVILEVSPDNQMWATDVGPRTIAAGDMEVLYPASFLKYTRISYKSTTAGQSTTLDIFFQAQI</sequence>
<feature type="domain" description="DUF6385" evidence="1">
    <location>
        <begin position="115"/>
        <end position="196"/>
    </location>
</feature>
<dbReference type="Pfam" id="PF19912">
    <property type="entry name" value="DUF6385"/>
    <property type="match status" value="1"/>
</dbReference>
<reference evidence="2 3" key="1">
    <citation type="submission" date="2016-07" db="EMBL/GenBank/DDBJ databases">
        <title>Genome and transcriptome analysis of iron-reducing fermentative bacteria Anoxybacter fermentans.</title>
        <authorList>
            <person name="Zeng X."/>
            <person name="Shao Z."/>
        </authorList>
    </citation>
    <scope>NUCLEOTIDE SEQUENCE [LARGE SCALE GENOMIC DNA]</scope>
    <source>
        <strain evidence="2 3">DY22613</strain>
    </source>
</reference>
<dbReference type="RefSeq" id="WP_127016703.1">
    <property type="nucleotide sequence ID" value="NZ_CP016379.1"/>
</dbReference>
<gene>
    <name evidence="2" type="ORF">BBF96_08215</name>
</gene>
<protein>
    <recommendedName>
        <fullName evidence="1">DUF6385 domain-containing protein</fullName>
    </recommendedName>
</protein>
<dbReference type="EMBL" id="CP016379">
    <property type="protein sequence ID" value="AZR73368.1"/>
    <property type="molecule type" value="Genomic_DNA"/>
</dbReference>
<keyword evidence="3" id="KW-1185">Reference proteome</keyword>
<evidence type="ECO:0000313" key="2">
    <source>
        <dbReference type="EMBL" id="AZR73368.1"/>
    </source>
</evidence>
<dbReference type="AlphaFoldDB" id="A0A3Q9HSD2"/>
<dbReference type="OrthoDB" id="1808778at2"/>
<name>A0A3Q9HSD2_9FIRM</name>
<evidence type="ECO:0000313" key="3">
    <source>
        <dbReference type="Proteomes" id="UP000267250"/>
    </source>
</evidence>